<evidence type="ECO:0000256" key="1">
    <source>
        <dbReference type="SAM" id="Phobius"/>
    </source>
</evidence>
<evidence type="ECO:0000313" key="3">
    <source>
        <dbReference type="Proteomes" id="UP000325295"/>
    </source>
</evidence>
<keyword evidence="3" id="KW-1185">Reference proteome</keyword>
<organism evidence="2 3">
    <name type="scientific">Paucilactobacillus nenjiangensis</name>
    <dbReference type="NCBI Taxonomy" id="1296540"/>
    <lineage>
        <taxon>Bacteria</taxon>
        <taxon>Bacillati</taxon>
        <taxon>Bacillota</taxon>
        <taxon>Bacilli</taxon>
        <taxon>Lactobacillales</taxon>
        <taxon>Lactobacillaceae</taxon>
        <taxon>Paucilactobacillus</taxon>
    </lineage>
</organism>
<protein>
    <submittedName>
        <fullName evidence="2">ABC-2 transporter permease</fullName>
    </submittedName>
</protein>
<evidence type="ECO:0000313" key="2">
    <source>
        <dbReference type="EMBL" id="QER66557.1"/>
    </source>
</evidence>
<dbReference type="KEGG" id="lnn:F0161_00840"/>
<dbReference type="AlphaFoldDB" id="A0A5P1X2Y7"/>
<keyword evidence="1" id="KW-0812">Transmembrane</keyword>
<accession>A0A5P1X2Y7</accession>
<gene>
    <name evidence="2" type="ORF">F0161_00840</name>
</gene>
<feature type="transmembrane region" description="Helical" evidence="1">
    <location>
        <begin position="145"/>
        <end position="163"/>
    </location>
</feature>
<feature type="transmembrane region" description="Helical" evidence="1">
    <location>
        <begin position="76"/>
        <end position="98"/>
    </location>
</feature>
<sequence length="216" mass="24521">MKNLLIKEIQLTSMPITFIFLLFAFMTLIPGYPILMGAFFICLGIFFSFQNGRETNDILYTVLLPIRKNDVVTAKYLFTIFIQLIAFVLMLALTVFRMSLWNSAGVYVQNAMMNATPIYLALVLLIFAGFNVIFLGGFFKTAYGIGKPFLLFSIYTIVLVSFGETLHHLPGLAFVNSGSEHIGIQWLCCLIALLLLIFFTLMSYRKAQQKFEQIDL</sequence>
<name>A0A5P1X2Y7_9LACO</name>
<keyword evidence="1" id="KW-0472">Membrane</keyword>
<feature type="transmembrane region" description="Helical" evidence="1">
    <location>
        <begin position="118"/>
        <end position="138"/>
    </location>
</feature>
<feature type="transmembrane region" description="Helical" evidence="1">
    <location>
        <begin position="183"/>
        <end position="204"/>
    </location>
</feature>
<dbReference type="Proteomes" id="UP000325295">
    <property type="component" value="Chromosome"/>
</dbReference>
<proteinExistence type="predicted"/>
<keyword evidence="1" id="KW-1133">Transmembrane helix</keyword>
<dbReference type="RefSeq" id="WP_150203190.1">
    <property type="nucleotide sequence ID" value="NZ_CP043939.1"/>
</dbReference>
<reference evidence="2 3" key="1">
    <citation type="submission" date="2019-09" db="EMBL/GenBank/DDBJ databases">
        <title>Complete Genome Sequence of Lactobacillus nenjiangensis SH-Y15, isolated from sauerkraut.</title>
        <authorList>
            <person name="Yang H."/>
        </authorList>
    </citation>
    <scope>NUCLEOTIDE SEQUENCE [LARGE SCALE GENOMIC DNA]</scope>
    <source>
        <strain evidence="2 3">SH-Y15</strain>
    </source>
</reference>
<dbReference type="Pfam" id="PF13346">
    <property type="entry name" value="ABC2_membrane_5"/>
    <property type="match status" value="1"/>
</dbReference>
<dbReference type="InterPro" id="IPR025699">
    <property type="entry name" value="ABC2_memb-like"/>
</dbReference>
<dbReference type="EMBL" id="CP043939">
    <property type="protein sequence ID" value="QER66557.1"/>
    <property type="molecule type" value="Genomic_DNA"/>
</dbReference>
<feature type="transmembrane region" description="Helical" evidence="1">
    <location>
        <begin position="9"/>
        <end position="26"/>
    </location>
</feature>
<dbReference type="OrthoDB" id="2216839at2"/>